<dbReference type="InterPro" id="IPR001647">
    <property type="entry name" value="HTH_TetR"/>
</dbReference>
<dbReference type="Pfam" id="PF00440">
    <property type="entry name" value="TetR_N"/>
    <property type="match status" value="1"/>
</dbReference>
<dbReference type="InterPro" id="IPR036271">
    <property type="entry name" value="Tet_transcr_reg_TetR-rel_C_sf"/>
</dbReference>
<name>A0ABT0K3F3_9ACTN</name>
<feature type="DNA-binding region" description="H-T-H motif" evidence="2">
    <location>
        <begin position="37"/>
        <end position="56"/>
    </location>
</feature>
<evidence type="ECO:0000313" key="5">
    <source>
        <dbReference type="Proteomes" id="UP001201873"/>
    </source>
</evidence>
<dbReference type="Proteomes" id="UP001201873">
    <property type="component" value="Unassembled WGS sequence"/>
</dbReference>
<evidence type="ECO:0000256" key="2">
    <source>
        <dbReference type="PROSITE-ProRule" id="PRU00335"/>
    </source>
</evidence>
<proteinExistence type="predicted"/>
<dbReference type="PANTHER" id="PTHR30055">
    <property type="entry name" value="HTH-TYPE TRANSCRIPTIONAL REGULATOR RUTR"/>
    <property type="match status" value="1"/>
</dbReference>
<dbReference type="Pfam" id="PF14246">
    <property type="entry name" value="TetR_C_7"/>
    <property type="match status" value="1"/>
</dbReference>
<dbReference type="EMBL" id="JALKFT010000025">
    <property type="protein sequence ID" value="MCK9878034.1"/>
    <property type="molecule type" value="Genomic_DNA"/>
</dbReference>
<reference evidence="4 5" key="1">
    <citation type="submission" date="2022-04" db="EMBL/GenBank/DDBJ databases">
        <title>Genome diversity in the genus Frankia.</title>
        <authorList>
            <person name="Carlos-Shanley C."/>
            <person name="Hahn D."/>
        </authorList>
    </citation>
    <scope>NUCLEOTIDE SEQUENCE [LARGE SCALE GENOMIC DNA]</scope>
    <source>
        <strain evidence="4 5">Ag45/Mut15</strain>
    </source>
</reference>
<keyword evidence="1 2" id="KW-0238">DNA-binding</keyword>
<dbReference type="RefSeq" id="WP_248826189.1">
    <property type="nucleotide sequence ID" value="NZ_JALKFT010000025.1"/>
</dbReference>
<evidence type="ECO:0000313" key="4">
    <source>
        <dbReference type="EMBL" id="MCK9878034.1"/>
    </source>
</evidence>
<feature type="domain" description="HTH tetR-type" evidence="3">
    <location>
        <begin position="14"/>
        <end position="74"/>
    </location>
</feature>
<dbReference type="InterPro" id="IPR009057">
    <property type="entry name" value="Homeodomain-like_sf"/>
</dbReference>
<dbReference type="PROSITE" id="PS50977">
    <property type="entry name" value="HTH_TETR_2"/>
    <property type="match status" value="1"/>
</dbReference>
<dbReference type="InterPro" id="IPR050109">
    <property type="entry name" value="HTH-type_TetR-like_transc_reg"/>
</dbReference>
<dbReference type="SUPFAM" id="SSF46689">
    <property type="entry name" value="Homeodomain-like"/>
    <property type="match status" value="1"/>
</dbReference>
<gene>
    <name evidence="4" type="ORF">MXD59_20040</name>
</gene>
<evidence type="ECO:0000259" key="3">
    <source>
        <dbReference type="PROSITE" id="PS50977"/>
    </source>
</evidence>
<sequence>MAGTEHRPISRGRVAKREAILDAAMRVFVEDGYPAAGIDRIATLAGVSKPTVYNHFDDKESLFRTVMRDGARLSATKIISAFDTLSGAADDPGGRADIAAQLAEVALLVLDCQLSDEGWTLQRLLYAEAARMPDLYDEVVGLGGVPVRNALAGWLARLANRGLLEIEDPDIAASQFMALIAGDLPAMSALGTRPIGRPALVAAVDAGVRTFLRAFAPRRRSRAAQVRPPATATRPSTVG</sequence>
<dbReference type="PRINTS" id="PR00455">
    <property type="entry name" value="HTHTETR"/>
</dbReference>
<dbReference type="PANTHER" id="PTHR30055:SF146">
    <property type="entry name" value="HTH-TYPE TRANSCRIPTIONAL DUAL REGULATOR CECR"/>
    <property type="match status" value="1"/>
</dbReference>
<dbReference type="Gene3D" id="1.10.10.60">
    <property type="entry name" value="Homeodomain-like"/>
    <property type="match status" value="1"/>
</dbReference>
<evidence type="ECO:0000256" key="1">
    <source>
        <dbReference type="ARBA" id="ARBA00023125"/>
    </source>
</evidence>
<dbReference type="Gene3D" id="1.10.357.10">
    <property type="entry name" value="Tetracycline Repressor, domain 2"/>
    <property type="match status" value="1"/>
</dbReference>
<protein>
    <submittedName>
        <fullName evidence="4">TetR/AcrR family transcriptional regulator</fullName>
    </submittedName>
</protein>
<dbReference type="InterPro" id="IPR039536">
    <property type="entry name" value="TetR_C_Proteobacteria"/>
</dbReference>
<organism evidence="4 5">
    <name type="scientific">Frankia umida</name>
    <dbReference type="NCBI Taxonomy" id="573489"/>
    <lineage>
        <taxon>Bacteria</taxon>
        <taxon>Bacillati</taxon>
        <taxon>Actinomycetota</taxon>
        <taxon>Actinomycetes</taxon>
        <taxon>Frankiales</taxon>
        <taxon>Frankiaceae</taxon>
        <taxon>Frankia</taxon>
    </lineage>
</organism>
<keyword evidence="5" id="KW-1185">Reference proteome</keyword>
<dbReference type="SUPFAM" id="SSF48498">
    <property type="entry name" value="Tetracyclin repressor-like, C-terminal domain"/>
    <property type="match status" value="1"/>
</dbReference>
<accession>A0ABT0K3F3</accession>
<comment type="caution">
    <text evidence="4">The sequence shown here is derived from an EMBL/GenBank/DDBJ whole genome shotgun (WGS) entry which is preliminary data.</text>
</comment>